<keyword evidence="6 7" id="KW-0539">Nucleus</keyword>
<comment type="function">
    <text evidence="7 9">Excises uracil residues from the DNA which can arise as a result of misincorporation of dUMP residues by DNA polymerase or due to deamination of cytosine.</text>
</comment>
<dbReference type="Proteomes" id="UP000006310">
    <property type="component" value="Chromosome 2"/>
</dbReference>
<evidence type="ECO:0000256" key="2">
    <source>
        <dbReference type="ARBA" id="ARBA00022763"/>
    </source>
</evidence>
<evidence type="ECO:0000259" key="10">
    <source>
        <dbReference type="SMART" id="SM00986"/>
    </source>
</evidence>
<evidence type="ECO:0000256" key="7">
    <source>
        <dbReference type="HAMAP-Rule" id="MF_03166"/>
    </source>
</evidence>
<keyword evidence="2 7" id="KW-0227">DNA damage</keyword>
<comment type="similarity">
    <text evidence="1 7 9">Belongs to the uracil-DNA glycosylase (UDG) superfamily. UNG family.</text>
</comment>
<dbReference type="InterPro" id="IPR018085">
    <property type="entry name" value="Ura-DNA_Glyclase_AS"/>
</dbReference>
<dbReference type="NCBIfam" id="NF003589">
    <property type="entry name" value="PRK05254.1-2"/>
    <property type="match status" value="1"/>
</dbReference>
<dbReference type="SUPFAM" id="SSF52141">
    <property type="entry name" value="Uracil-DNA glycosylase-like"/>
    <property type="match status" value="1"/>
</dbReference>
<sequence>MTSDIVKKNQKRQTSIQDFFGSSVSKRARIDSNDKLTTVQADASVTTKVTKVEKASEQVSPNLSKPVINKIKEEFSRSLDAKTRDLLNLELLTLEDSWFEQLKEEFTKPYFLQLKDFVKREQSTQTVFPTPGDIYSWSRMTPFDAVKVVIIGQDPYHNFNQAHGLAFSVKSPTPAPPSLKNIYKELKSNYADFQIDNSKGDLSCWSKQGVLLLNTALTVRAHSANSHSKQGWETFTSRIVELLIQDREKSGKNIVFLLWGNNAIKLVERLLEKVTKESGKSTWKNFPNLLVLKSVHPSPLSASRGFFGNLHFKQINDWLHNERGEKMIDWSVVSGTSLEEVAQANSHP</sequence>
<gene>
    <name evidence="11" type="primary">KNAG0B03530</name>
    <name evidence="7" type="synonym">UNG1</name>
    <name evidence="11" type="ordered locus">KNAG_0B03530</name>
</gene>
<evidence type="ECO:0000256" key="9">
    <source>
        <dbReference type="RuleBase" id="RU003780"/>
    </source>
</evidence>
<proteinExistence type="inferred from homology"/>
<feature type="active site" description="Proton acceptor" evidence="7 8">
    <location>
        <position position="154"/>
    </location>
</feature>
<comment type="catalytic activity">
    <reaction evidence="7 9">
        <text>Hydrolyzes single-stranded DNA or mismatched double-stranded DNA and polynucleotides, releasing free uracil.</text>
        <dbReference type="EC" id="3.2.2.27"/>
    </reaction>
</comment>
<dbReference type="KEGG" id="kng:KNAG_0B03530"/>
<dbReference type="OMA" id="PDNGYLM"/>
<dbReference type="GeneID" id="34524445"/>
<dbReference type="GO" id="GO:0005634">
    <property type="term" value="C:nucleus"/>
    <property type="evidence" value="ECO:0007669"/>
    <property type="project" value="UniProtKB-SubCell"/>
</dbReference>
<dbReference type="HOGENOM" id="CLU_032162_2_2_1"/>
<evidence type="ECO:0000256" key="3">
    <source>
        <dbReference type="ARBA" id="ARBA00022801"/>
    </source>
</evidence>
<evidence type="ECO:0000256" key="6">
    <source>
        <dbReference type="ARBA" id="ARBA00023242"/>
    </source>
</evidence>
<dbReference type="NCBIfam" id="TIGR00628">
    <property type="entry name" value="ung"/>
    <property type="match status" value="1"/>
</dbReference>
<evidence type="ECO:0000313" key="11">
    <source>
        <dbReference type="EMBL" id="CCK68795.1"/>
    </source>
</evidence>
<protein>
    <recommendedName>
        <fullName evidence="7 9">Uracil-DNA glycosylase</fullName>
        <shortName evidence="7">UDG</shortName>
        <ecNumber evidence="7 9">3.2.2.27</ecNumber>
    </recommendedName>
</protein>
<name>J7R1V5_HUIN7</name>
<dbReference type="eggNOG" id="KOG2994">
    <property type="taxonomic scope" value="Eukaryota"/>
</dbReference>
<dbReference type="EMBL" id="HE978315">
    <property type="protein sequence ID" value="CCK68795.1"/>
    <property type="molecule type" value="Genomic_DNA"/>
</dbReference>
<dbReference type="Pfam" id="PF03167">
    <property type="entry name" value="UDG"/>
    <property type="match status" value="1"/>
</dbReference>
<dbReference type="PANTHER" id="PTHR11264">
    <property type="entry name" value="URACIL-DNA GLYCOSYLASE"/>
    <property type="match status" value="1"/>
</dbReference>
<dbReference type="InterPro" id="IPR005122">
    <property type="entry name" value="Uracil-DNA_glycosylase-like"/>
</dbReference>
<evidence type="ECO:0000256" key="8">
    <source>
        <dbReference type="PROSITE-ProRule" id="PRU10072"/>
    </source>
</evidence>
<dbReference type="NCBIfam" id="NF003588">
    <property type="entry name" value="PRK05254.1-1"/>
    <property type="match status" value="1"/>
</dbReference>
<dbReference type="PROSITE" id="PS00130">
    <property type="entry name" value="U_DNA_GLYCOSYLASE"/>
    <property type="match status" value="1"/>
</dbReference>
<dbReference type="FunFam" id="3.40.470.10:FF:000007">
    <property type="entry name" value="Uracil-DNA glycosylase"/>
    <property type="match status" value="1"/>
</dbReference>
<evidence type="ECO:0000256" key="1">
    <source>
        <dbReference type="ARBA" id="ARBA00008184"/>
    </source>
</evidence>
<keyword evidence="3 7" id="KW-0378">Hydrolase</keyword>
<keyword evidence="5 7" id="KW-0234">DNA repair</keyword>
<dbReference type="NCBIfam" id="NF003592">
    <property type="entry name" value="PRK05254.1-5"/>
    <property type="match status" value="1"/>
</dbReference>
<comment type="subcellular location">
    <subcellularLocation>
        <location evidence="7">Mitochondrion</location>
    </subcellularLocation>
    <subcellularLocation>
        <location evidence="7">Nucleus</location>
    </subcellularLocation>
</comment>
<dbReference type="SMART" id="SM00987">
    <property type="entry name" value="UreE_C"/>
    <property type="match status" value="1"/>
</dbReference>
<dbReference type="OrthoDB" id="10031947at2759"/>
<dbReference type="CDD" id="cd10027">
    <property type="entry name" value="UDG-F1-like"/>
    <property type="match status" value="1"/>
</dbReference>
<dbReference type="GO" id="GO:0005739">
    <property type="term" value="C:mitochondrion"/>
    <property type="evidence" value="ECO:0007669"/>
    <property type="project" value="UniProtKB-SubCell"/>
</dbReference>
<dbReference type="GO" id="GO:0097510">
    <property type="term" value="P:base-excision repair, AP site formation via deaminated base removal"/>
    <property type="evidence" value="ECO:0007669"/>
    <property type="project" value="TreeGrafter"/>
</dbReference>
<organism evidence="11 12">
    <name type="scientific">Huiozyma naganishii (strain ATCC MYA-139 / BCRC 22969 / CBS 8797 / KCTC 17520 / NBRC 10181 / NCYC 3082 / Yp74L-3)</name>
    <name type="common">Yeast</name>
    <name type="synonym">Kazachstania naganishii</name>
    <dbReference type="NCBI Taxonomy" id="1071383"/>
    <lineage>
        <taxon>Eukaryota</taxon>
        <taxon>Fungi</taxon>
        <taxon>Dikarya</taxon>
        <taxon>Ascomycota</taxon>
        <taxon>Saccharomycotina</taxon>
        <taxon>Saccharomycetes</taxon>
        <taxon>Saccharomycetales</taxon>
        <taxon>Saccharomycetaceae</taxon>
        <taxon>Huiozyma</taxon>
    </lineage>
</organism>
<dbReference type="HAMAP" id="MF_00148">
    <property type="entry name" value="UDG"/>
    <property type="match status" value="1"/>
</dbReference>
<accession>J7R1V5</accession>
<dbReference type="SMART" id="SM00986">
    <property type="entry name" value="UDG"/>
    <property type="match status" value="1"/>
</dbReference>
<dbReference type="AlphaFoldDB" id="J7R1V5"/>
<keyword evidence="4 7" id="KW-0496">Mitochondrion</keyword>
<evidence type="ECO:0000256" key="4">
    <source>
        <dbReference type="ARBA" id="ARBA00023128"/>
    </source>
</evidence>
<evidence type="ECO:0000256" key="5">
    <source>
        <dbReference type="ARBA" id="ARBA00023204"/>
    </source>
</evidence>
<dbReference type="GO" id="GO:0004844">
    <property type="term" value="F:uracil DNA N-glycosylase activity"/>
    <property type="evidence" value="ECO:0007669"/>
    <property type="project" value="UniProtKB-UniRule"/>
</dbReference>
<dbReference type="InterPro" id="IPR036895">
    <property type="entry name" value="Uracil-DNA_glycosylase-like_sf"/>
</dbReference>
<dbReference type="InterPro" id="IPR002043">
    <property type="entry name" value="UDG_fam1"/>
</dbReference>
<reference evidence="11 12" key="1">
    <citation type="journal article" date="2011" name="Proc. Natl. Acad. Sci. U.S.A.">
        <title>Evolutionary erosion of yeast sex chromosomes by mating-type switching accidents.</title>
        <authorList>
            <person name="Gordon J.L."/>
            <person name="Armisen D."/>
            <person name="Proux-Wera E."/>
            <person name="Oheigeartaigh S.S."/>
            <person name="Byrne K.P."/>
            <person name="Wolfe K.H."/>
        </authorList>
    </citation>
    <scope>NUCLEOTIDE SEQUENCE [LARGE SCALE GENOMIC DNA]</scope>
    <source>
        <strain evidence="12">ATCC MYA-139 / BCRC 22969 / CBS 8797 / CCRC 22969 / KCTC 17520 / NBRC 10181 / NCYC 3082</strain>
    </source>
</reference>
<dbReference type="EC" id="3.2.2.27" evidence="7 9"/>
<keyword evidence="12" id="KW-1185">Reference proteome</keyword>
<dbReference type="Gene3D" id="3.40.470.10">
    <property type="entry name" value="Uracil-DNA glycosylase-like domain"/>
    <property type="match status" value="1"/>
</dbReference>
<dbReference type="STRING" id="1071383.J7R1V5"/>
<reference evidence="12" key="2">
    <citation type="submission" date="2012-08" db="EMBL/GenBank/DDBJ databases">
        <title>Genome sequence of Kazachstania naganishii.</title>
        <authorList>
            <person name="Gordon J.L."/>
            <person name="Armisen D."/>
            <person name="Proux-Wera E."/>
            <person name="OhEigeartaigh S.S."/>
            <person name="Byrne K.P."/>
            <person name="Wolfe K.H."/>
        </authorList>
    </citation>
    <scope>NUCLEOTIDE SEQUENCE [LARGE SCALE GENOMIC DNA]</scope>
    <source>
        <strain evidence="12">ATCC MYA-139 / BCRC 22969 / CBS 8797 / CCRC 22969 / KCTC 17520 / NBRC 10181 / NCYC 3082</strain>
    </source>
</reference>
<dbReference type="RefSeq" id="XP_022463041.1">
    <property type="nucleotide sequence ID" value="XM_022611653.1"/>
</dbReference>
<dbReference type="PANTHER" id="PTHR11264:SF0">
    <property type="entry name" value="URACIL-DNA GLYCOSYLASE"/>
    <property type="match status" value="1"/>
</dbReference>
<feature type="domain" description="Uracil-DNA glycosylase-like" evidence="10">
    <location>
        <begin position="139"/>
        <end position="319"/>
    </location>
</feature>
<evidence type="ECO:0000313" key="12">
    <source>
        <dbReference type="Proteomes" id="UP000006310"/>
    </source>
</evidence>